<dbReference type="OrthoDB" id="6630839at2759"/>
<accession>A0A5E4NDD0</accession>
<reference evidence="2 3" key="1">
    <citation type="submission" date="2019-08" db="EMBL/GenBank/DDBJ databases">
        <authorList>
            <person name="Alioto T."/>
            <person name="Alioto T."/>
            <person name="Gomez Garrido J."/>
        </authorList>
    </citation>
    <scope>NUCLEOTIDE SEQUENCE [LARGE SCALE GENOMIC DNA]</scope>
</reference>
<name>A0A5E4NDD0_9HEMI</name>
<keyword evidence="2" id="KW-0695">RNA-directed DNA polymerase</keyword>
<keyword evidence="3" id="KW-1185">Reference proteome</keyword>
<feature type="non-terminal residue" evidence="2">
    <location>
        <position position="1"/>
    </location>
</feature>
<dbReference type="PROSITE" id="PS50878">
    <property type="entry name" value="RT_POL"/>
    <property type="match status" value="1"/>
</dbReference>
<evidence type="ECO:0000313" key="3">
    <source>
        <dbReference type="Proteomes" id="UP000325440"/>
    </source>
</evidence>
<gene>
    <name evidence="2" type="ORF">CINCED_3A025764</name>
</gene>
<dbReference type="InterPro" id="IPR000477">
    <property type="entry name" value="RT_dom"/>
</dbReference>
<proteinExistence type="predicted"/>
<dbReference type="AlphaFoldDB" id="A0A5E4NDD0"/>
<evidence type="ECO:0000259" key="1">
    <source>
        <dbReference type="PROSITE" id="PS50878"/>
    </source>
</evidence>
<keyword evidence="2" id="KW-0808">Transferase</keyword>
<protein>
    <submittedName>
        <fullName evidence="2">Reverse transcriptase domain</fullName>
    </submittedName>
</protein>
<keyword evidence="2" id="KW-0548">Nucleotidyltransferase</keyword>
<dbReference type="Pfam" id="PF00078">
    <property type="entry name" value="RVT_1"/>
    <property type="match status" value="1"/>
</dbReference>
<sequence>KQIVQINNTTGDEMSINCGIPQGSILGPLSFILYINSICDLKINGQIITYADDTCPLFSGVE</sequence>
<dbReference type="GO" id="GO:0003964">
    <property type="term" value="F:RNA-directed DNA polymerase activity"/>
    <property type="evidence" value="ECO:0007669"/>
    <property type="project" value="UniProtKB-KW"/>
</dbReference>
<evidence type="ECO:0000313" key="2">
    <source>
        <dbReference type="EMBL" id="VVC42722.1"/>
    </source>
</evidence>
<feature type="domain" description="Reverse transcriptase" evidence="1">
    <location>
        <begin position="1"/>
        <end position="62"/>
    </location>
</feature>
<organism evidence="2 3">
    <name type="scientific">Cinara cedri</name>
    <dbReference type="NCBI Taxonomy" id="506608"/>
    <lineage>
        <taxon>Eukaryota</taxon>
        <taxon>Metazoa</taxon>
        <taxon>Ecdysozoa</taxon>
        <taxon>Arthropoda</taxon>
        <taxon>Hexapoda</taxon>
        <taxon>Insecta</taxon>
        <taxon>Pterygota</taxon>
        <taxon>Neoptera</taxon>
        <taxon>Paraneoptera</taxon>
        <taxon>Hemiptera</taxon>
        <taxon>Sternorrhyncha</taxon>
        <taxon>Aphidomorpha</taxon>
        <taxon>Aphidoidea</taxon>
        <taxon>Aphididae</taxon>
        <taxon>Lachninae</taxon>
        <taxon>Cinara</taxon>
    </lineage>
</organism>
<dbReference type="EMBL" id="CABPRJ010001985">
    <property type="protein sequence ID" value="VVC42722.1"/>
    <property type="molecule type" value="Genomic_DNA"/>
</dbReference>
<dbReference type="Proteomes" id="UP000325440">
    <property type="component" value="Unassembled WGS sequence"/>
</dbReference>